<feature type="compositionally biased region" description="Basic residues" evidence="1">
    <location>
        <begin position="810"/>
        <end position="827"/>
    </location>
</feature>
<dbReference type="Proteomes" id="UP000199696">
    <property type="component" value="Unassembled WGS sequence"/>
</dbReference>
<dbReference type="AlphaFoldDB" id="A0A1C6TUX4"/>
<reference evidence="3" key="1">
    <citation type="submission" date="2016-06" db="EMBL/GenBank/DDBJ databases">
        <authorList>
            <person name="Varghese N."/>
            <person name="Submissions Spin"/>
        </authorList>
    </citation>
    <scope>NUCLEOTIDE SEQUENCE [LARGE SCALE GENOMIC DNA]</scope>
    <source>
        <strain evidence="3">DSM 44814</strain>
    </source>
</reference>
<dbReference type="EMBL" id="FMHY01000002">
    <property type="protein sequence ID" value="SCL45622.1"/>
    <property type="molecule type" value="Genomic_DNA"/>
</dbReference>
<evidence type="ECO:0000313" key="2">
    <source>
        <dbReference type="EMBL" id="SCL45622.1"/>
    </source>
</evidence>
<feature type="compositionally biased region" description="Basic and acidic residues" evidence="1">
    <location>
        <begin position="774"/>
        <end position="788"/>
    </location>
</feature>
<accession>A0A1C6TUX4</accession>
<organism evidence="2 3">
    <name type="scientific">Micromonospora eburnea</name>
    <dbReference type="NCBI Taxonomy" id="227316"/>
    <lineage>
        <taxon>Bacteria</taxon>
        <taxon>Bacillati</taxon>
        <taxon>Actinomycetota</taxon>
        <taxon>Actinomycetes</taxon>
        <taxon>Micromonosporales</taxon>
        <taxon>Micromonosporaceae</taxon>
        <taxon>Micromonospora</taxon>
    </lineage>
</organism>
<evidence type="ECO:0000256" key="1">
    <source>
        <dbReference type="SAM" id="MobiDB-lite"/>
    </source>
</evidence>
<sequence>MSELIDFDVGGSRHTGAVNSEYGRVEVVGSGVTGSLTRAAAYIRQLSQNASNVDDLLTRLGEAIASARLALEKCLHGYDSFDTLAFLRFAVGPWDFSEMRESQSQVENSQAAQDVIALTLLGMGLPRQPLTGENSGQPNPGKALGLAADIVRAAQTRAVLQGQRVDQPLGALAGEFMGYELSVRGRQYESIAKELNTGLLGDPTVATVMANTLGFTLDDIRAVREASVALLNERFFGARDRVGDAVQSGAGIEDIDADAFGRDMNLMMNECRLFGAVSAVEAAGRAGVEESTAKAVLEYFSTSRPADSEANPVIRFAQGERVVPWGCIADDGEYLILNGFLGEDELRRNIERGLAAAAAGKRGSAGKAWSKYDGRRAAYSESKAAAALSKLLAGVEPRWEGQKYIGPVSTDHTASLGKDADRTGVQTREFESDLLFVVDGVALCVEVKAGSVTEKARGGNAKRLASDLQKTLKEGNEQADRLTNLIRTNQGVWSVDGEWIDLASVREVHSIIVMLDDMGPLSLSMNELAHKGIIDTDEVPWIVSMHDLIVISRTIDHSAQFLEYLRRRRGRKLATMVNGVDELDMFMWFLTGGMYFEPDPRDVAAQLPIDRPIKASDMRRYEEQSRVRLGTLTDPLDAWFYSREGLSHAHAPKPIRQEEPWVEQYLAASESAKSPGWLRFGADLVGLSDSAQRDIGKKLKEQCHQARGGHIERSLTTHGTTSAGPWLLTAAAVPEGASIDHLPEYIDAKQYQTRSSRSMLLLYETDGSLSGSRYRSEPQPRTADRDAAIKVTPLRSLAATFNKVPPSARRTTRQLRGKRGKKNRRRR</sequence>
<proteinExistence type="predicted"/>
<evidence type="ECO:0000313" key="3">
    <source>
        <dbReference type="Proteomes" id="UP000199696"/>
    </source>
</evidence>
<name>A0A1C6TUX4_9ACTN</name>
<keyword evidence="3" id="KW-1185">Reference proteome</keyword>
<gene>
    <name evidence="2" type="ORF">GA0070604_1042</name>
</gene>
<protein>
    <submittedName>
        <fullName evidence="2">Uncharacterized protein</fullName>
    </submittedName>
</protein>
<dbReference type="STRING" id="227316.GA0070604_1042"/>
<feature type="region of interest" description="Disordered" evidence="1">
    <location>
        <begin position="769"/>
        <end position="827"/>
    </location>
</feature>